<evidence type="ECO:0000259" key="1">
    <source>
        <dbReference type="PROSITE" id="PS51186"/>
    </source>
</evidence>
<dbReference type="GO" id="GO:0016747">
    <property type="term" value="F:acyltransferase activity, transferring groups other than amino-acyl groups"/>
    <property type="evidence" value="ECO:0007669"/>
    <property type="project" value="InterPro"/>
</dbReference>
<dbReference type="PROSITE" id="PS51186">
    <property type="entry name" value="GNAT"/>
    <property type="match status" value="1"/>
</dbReference>
<keyword evidence="3" id="KW-1185">Reference proteome</keyword>
<accession>A0A4R3Z6J6</accession>
<name>A0A4R3Z6J6_9FIRM</name>
<dbReference type="GO" id="GO:0005840">
    <property type="term" value="C:ribosome"/>
    <property type="evidence" value="ECO:0007669"/>
    <property type="project" value="UniProtKB-KW"/>
</dbReference>
<evidence type="ECO:0000313" key="3">
    <source>
        <dbReference type="Proteomes" id="UP000295515"/>
    </source>
</evidence>
<dbReference type="Proteomes" id="UP000295515">
    <property type="component" value="Unassembled WGS sequence"/>
</dbReference>
<dbReference type="EMBL" id="SMCQ01000004">
    <property type="protein sequence ID" value="TCW01313.1"/>
    <property type="molecule type" value="Genomic_DNA"/>
</dbReference>
<sequence length="150" mass="17692">MDYVFKRLDKADLNDAVVIFQAAFLQAPWNEEWTKQQAYNRLIDYMETKMGLHLGIFVEQRLVGFIFSRKMTYLESYELWIDEICVDPNYQGKSTGSALMDKLKEICLNEHIERICLVTKRGKLSHGFYYKMGFDEDESSVCLIHQLDKK</sequence>
<dbReference type="InterPro" id="IPR016181">
    <property type="entry name" value="Acyl_CoA_acyltransferase"/>
</dbReference>
<comment type="caution">
    <text evidence="2">The sequence shown here is derived from an EMBL/GenBank/DDBJ whole genome shotgun (WGS) entry which is preliminary data.</text>
</comment>
<keyword evidence="2" id="KW-0687">Ribonucleoprotein</keyword>
<dbReference type="AlphaFoldDB" id="A0A4R3Z6J6"/>
<organism evidence="2 3">
    <name type="scientific">Longibaculum muris</name>
    <dbReference type="NCBI Taxonomy" id="1796628"/>
    <lineage>
        <taxon>Bacteria</taxon>
        <taxon>Bacillati</taxon>
        <taxon>Bacillota</taxon>
        <taxon>Erysipelotrichia</taxon>
        <taxon>Erysipelotrichales</taxon>
        <taxon>Coprobacillaceae</taxon>
        <taxon>Longibaculum</taxon>
    </lineage>
</organism>
<gene>
    <name evidence="2" type="ORF">EDD60_104132</name>
</gene>
<keyword evidence="2" id="KW-0689">Ribosomal protein</keyword>
<feature type="domain" description="N-acetyltransferase" evidence="1">
    <location>
        <begin position="3"/>
        <end position="150"/>
    </location>
</feature>
<dbReference type="InterPro" id="IPR000182">
    <property type="entry name" value="GNAT_dom"/>
</dbReference>
<evidence type="ECO:0000313" key="2">
    <source>
        <dbReference type="EMBL" id="TCW01313.1"/>
    </source>
</evidence>
<protein>
    <submittedName>
        <fullName evidence="2">Ribosomal protein S18 acetylase RimI-like enzyme</fullName>
    </submittedName>
</protein>
<dbReference type="SUPFAM" id="SSF55729">
    <property type="entry name" value="Acyl-CoA N-acyltransferases (Nat)"/>
    <property type="match status" value="1"/>
</dbReference>
<dbReference type="GeneID" id="98914824"/>
<dbReference type="Pfam" id="PF00583">
    <property type="entry name" value="Acetyltransf_1"/>
    <property type="match status" value="1"/>
</dbReference>
<dbReference type="CDD" id="cd04301">
    <property type="entry name" value="NAT_SF"/>
    <property type="match status" value="1"/>
</dbReference>
<dbReference type="Gene3D" id="3.40.630.30">
    <property type="match status" value="1"/>
</dbReference>
<dbReference type="RefSeq" id="WP_066445679.1">
    <property type="nucleotide sequence ID" value="NZ_JANKBF010000006.1"/>
</dbReference>
<proteinExistence type="predicted"/>
<reference evidence="2 3" key="1">
    <citation type="submission" date="2019-03" db="EMBL/GenBank/DDBJ databases">
        <title>Genomic Encyclopedia of Type Strains, Phase IV (KMG-IV): sequencing the most valuable type-strain genomes for metagenomic binning, comparative biology and taxonomic classification.</title>
        <authorList>
            <person name="Goeker M."/>
        </authorList>
    </citation>
    <scope>NUCLEOTIDE SEQUENCE [LARGE SCALE GENOMIC DNA]</scope>
    <source>
        <strain evidence="2 3">DSM 29487</strain>
    </source>
</reference>